<organism evidence="2 3">
    <name type="scientific">Ferrimonas lipolytica</name>
    <dbReference type="NCBI Taxonomy" id="2724191"/>
    <lineage>
        <taxon>Bacteria</taxon>
        <taxon>Pseudomonadati</taxon>
        <taxon>Pseudomonadota</taxon>
        <taxon>Gammaproteobacteria</taxon>
        <taxon>Alteromonadales</taxon>
        <taxon>Ferrimonadaceae</taxon>
        <taxon>Ferrimonas</taxon>
    </lineage>
</organism>
<keyword evidence="1" id="KW-0175">Coiled coil</keyword>
<sequence>MQRGLIVAILLIFLAGCSARFVYNWMDWIVPWEVDDYVDLSRDQTKALDQLIESTLAWHRVNELPQYVQHIDDLEAALEQPMTPERVQSQLDRFEEHWNRLYQHLVPDVIPALQDLTDEQVQQIIDTAQDEEDELRQEYQDLTIDERIEKSNKSMKKGMKKRIGRLSEQQQQLIEQFNDSRHRSLKEWFSYRDRYMQLLILGLTERADSEKLAQRLRLLLIDYDELKSLEHKKILDFNRQLLVVYLADMHSSLSNKQLKRLVEDLDSLREDFIYLQRAQ</sequence>
<evidence type="ECO:0000313" key="2">
    <source>
        <dbReference type="EMBL" id="QIZ76132.1"/>
    </source>
</evidence>
<evidence type="ECO:0000313" key="3">
    <source>
        <dbReference type="Proteomes" id="UP000501602"/>
    </source>
</evidence>
<dbReference type="RefSeq" id="WP_168659392.1">
    <property type="nucleotide sequence ID" value="NZ_CP051180.1"/>
</dbReference>
<accession>A0A6H1UEB3</accession>
<proteinExistence type="predicted"/>
<keyword evidence="3" id="KW-1185">Reference proteome</keyword>
<reference evidence="2 3" key="1">
    <citation type="submission" date="2020-04" db="EMBL/GenBank/DDBJ databases">
        <title>Ferrimonas sp. S7 isolated from sea water.</title>
        <authorList>
            <person name="Bae S.S."/>
            <person name="Baek K."/>
        </authorList>
    </citation>
    <scope>NUCLEOTIDE SEQUENCE [LARGE SCALE GENOMIC DNA]</scope>
    <source>
        <strain evidence="2 3">S7</strain>
    </source>
</reference>
<dbReference type="PIRSF" id="PIRSF028200">
    <property type="entry name" value="UCP028200"/>
    <property type="match status" value="1"/>
</dbReference>
<evidence type="ECO:0000256" key="1">
    <source>
        <dbReference type="SAM" id="Coils"/>
    </source>
</evidence>
<evidence type="ECO:0008006" key="4">
    <source>
        <dbReference type="Google" id="ProtNLM"/>
    </source>
</evidence>
<dbReference type="PROSITE" id="PS51257">
    <property type="entry name" value="PROKAR_LIPOPROTEIN"/>
    <property type="match status" value="1"/>
</dbReference>
<dbReference type="KEGG" id="fes:HER31_04030"/>
<dbReference type="Proteomes" id="UP000501602">
    <property type="component" value="Chromosome"/>
</dbReference>
<feature type="coiled-coil region" evidence="1">
    <location>
        <begin position="118"/>
        <end position="176"/>
    </location>
</feature>
<name>A0A6H1UEB3_9GAMM</name>
<dbReference type="Pfam" id="PF19795">
    <property type="entry name" value="DUF6279"/>
    <property type="match status" value="1"/>
</dbReference>
<gene>
    <name evidence="2" type="ORF">HER31_04030</name>
</gene>
<dbReference type="InterPro" id="IPR016875">
    <property type="entry name" value="UCP028200"/>
</dbReference>
<dbReference type="AlphaFoldDB" id="A0A6H1UEB3"/>
<protein>
    <recommendedName>
        <fullName evidence="4">Lipoprotein</fullName>
    </recommendedName>
</protein>
<dbReference type="EMBL" id="CP051180">
    <property type="protein sequence ID" value="QIZ76132.1"/>
    <property type="molecule type" value="Genomic_DNA"/>
</dbReference>